<dbReference type="AlphaFoldDB" id="A0A699J6R6"/>
<dbReference type="InterPro" id="IPR025724">
    <property type="entry name" value="GAG-pre-integrase_dom"/>
</dbReference>
<dbReference type="EMBL" id="BKCJ010375055">
    <property type="protein sequence ID" value="GFA13976.1"/>
    <property type="molecule type" value="Genomic_DNA"/>
</dbReference>
<evidence type="ECO:0000259" key="1">
    <source>
        <dbReference type="Pfam" id="PF13976"/>
    </source>
</evidence>
<accession>A0A699J6R6</accession>
<evidence type="ECO:0000313" key="2">
    <source>
        <dbReference type="EMBL" id="GFA13976.1"/>
    </source>
</evidence>
<dbReference type="PANTHER" id="PTHR42648">
    <property type="entry name" value="TRANSPOSASE, PUTATIVE-RELATED"/>
    <property type="match status" value="1"/>
</dbReference>
<dbReference type="PANTHER" id="PTHR42648:SF18">
    <property type="entry name" value="RETROTRANSPOSON, UNCLASSIFIED-LIKE PROTEIN"/>
    <property type="match status" value="1"/>
</dbReference>
<proteinExistence type="predicted"/>
<sequence length="415" mass="46283">HTLEEATTLREIIESERLINPLNTSLDYALTLKNKNKQVRFTEQITTSGKTTVTTPPSANVDSNTHVLSSTGVTLLFSASGSKTPDNTKKNKIRIATTTIVPPTEPIPIVNSTDKPIVTLVYSGKTKAANKKVPVNNSTITKSSVANKMKPNNSWGSSSFNVPSPLIDCRLSKLSSRYNLFSEGQFCDSDLEVAFFQHTCFIRNLDGVDLLTGSQGNNLYTLSLQDMMASSHICLLSKASKTKSWLWHRRLSHLNFGAINYLARQGLVRGLPKLKFEKDHLCSACAMAKSVKKTHKPKSKDTNQEKLYLLHMDLCGPMHVEASMERSTSSIDNDIYSTVDACPNACEMWKAIERLKQGESINVQDLETNLFWEFGSSRHWMKNHLNHTIQARMAEVCDPRKAKSRAETCLISQTL</sequence>
<dbReference type="Pfam" id="PF13976">
    <property type="entry name" value="gag_pre-integrs"/>
    <property type="match status" value="1"/>
</dbReference>
<organism evidence="2">
    <name type="scientific">Tanacetum cinerariifolium</name>
    <name type="common">Dalmatian daisy</name>
    <name type="synonym">Chrysanthemum cinerariifolium</name>
    <dbReference type="NCBI Taxonomy" id="118510"/>
    <lineage>
        <taxon>Eukaryota</taxon>
        <taxon>Viridiplantae</taxon>
        <taxon>Streptophyta</taxon>
        <taxon>Embryophyta</taxon>
        <taxon>Tracheophyta</taxon>
        <taxon>Spermatophyta</taxon>
        <taxon>Magnoliopsida</taxon>
        <taxon>eudicotyledons</taxon>
        <taxon>Gunneridae</taxon>
        <taxon>Pentapetalae</taxon>
        <taxon>asterids</taxon>
        <taxon>campanulids</taxon>
        <taxon>Asterales</taxon>
        <taxon>Asteraceae</taxon>
        <taxon>Asteroideae</taxon>
        <taxon>Anthemideae</taxon>
        <taxon>Anthemidinae</taxon>
        <taxon>Tanacetum</taxon>
    </lineage>
</organism>
<name>A0A699J6R6_TANCI</name>
<feature type="non-terminal residue" evidence="2">
    <location>
        <position position="1"/>
    </location>
</feature>
<protein>
    <submittedName>
        <fullName evidence="2">Retrovirus-related Pol polyprotein from transposon TNT 1-94</fullName>
    </submittedName>
</protein>
<comment type="caution">
    <text evidence="2">The sequence shown here is derived from an EMBL/GenBank/DDBJ whole genome shotgun (WGS) entry which is preliminary data.</text>
</comment>
<gene>
    <name evidence="2" type="ORF">Tci_585948</name>
</gene>
<dbReference type="InterPro" id="IPR039537">
    <property type="entry name" value="Retrotran_Ty1/copia-like"/>
</dbReference>
<feature type="domain" description="GAG-pre-integrase" evidence="1">
    <location>
        <begin position="218"/>
        <end position="290"/>
    </location>
</feature>
<reference evidence="2" key="1">
    <citation type="journal article" date="2019" name="Sci. Rep.">
        <title>Draft genome of Tanacetum cinerariifolium, the natural source of mosquito coil.</title>
        <authorList>
            <person name="Yamashiro T."/>
            <person name="Shiraishi A."/>
            <person name="Satake H."/>
            <person name="Nakayama K."/>
        </authorList>
    </citation>
    <scope>NUCLEOTIDE SEQUENCE</scope>
</reference>